<dbReference type="AlphaFoldDB" id="A0A120I0R8"/>
<organism evidence="1 2">
    <name type="scientific">Microterricola viridarii</name>
    <dbReference type="NCBI Taxonomy" id="412690"/>
    <lineage>
        <taxon>Bacteria</taxon>
        <taxon>Bacillati</taxon>
        <taxon>Actinomycetota</taxon>
        <taxon>Actinomycetes</taxon>
        <taxon>Micrococcales</taxon>
        <taxon>Microbacteriaceae</taxon>
        <taxon>Microterricola</taxon>
    </lineage>
</organism>
<proteinExistence type="predicted"/>
<dbReference type="EMBL" id="CP014145">
    <property type="protein sequence ID" value="AMB59690.1"/>
    <property type="molecule type" value="Genomic_DNA"/>
</dbReference>
<protein>
    <recommendedName>
        <fullName evidence="3">Amino acid deaminase</fullName>
    </recommendedName>
</protein>
<evidence type="ECO:0000313" key="1">
    <source>
        <dbReference type="EMBL" id="AMB59690.1"/>
    </source>
</evidence>
<evidence type="ECO:0008006" key="3">
    <source>
        <dbReference type="Google" id="ProtNLM"/>
    </source>
</evidence>
<evidence type="ECO:0000313" key="2">
    <source>
        <dbReference type="Proteomes" id="UP000058305"/>
    </source>
</evidence>
<sequence>MSTPPNGPAGTTGIPVHLPVPSWLARQLERDATAGLFAAWGRSTVVDENVGAAVVGRDAVAALAEISGQADGYPEGNAGLLHVYGYLFSDVLTPYGLKSDRWLDGMLAEALGLDSDAFHPRAGAAGGPTMLSRVTAAARPLFDASPVDGAPGGGGFTLARRDAISPGLAALTVLRRVPGAAATALAYALETPDGIRLITLFPIAADPGGVLAALDAEAPRLRYNALGSAPPIRAGSLDLPDHAAGDRAPGTQ</sequence>
<gene>
    <name evidence="1" type="ORF">AWU67_13385</name>
</gene>
<keyword evidence="2" id="KW-1185">Reference proteome</keyword>
<dbReference type="KEGG" id="mvd:AWU67_13385"/>
<reference evidence="2" key="2">
    <citation type="submission" date="2016-01" db="EMBL/GenBank/DDBJ databases">
        <title>First complete genome sequence of a species in the genus Microterricola, an extremophilic cold active enzyme producing strain ERGS5:02 isolated from Sikkim Himalaya.</title>
        <authorList>
            <person name="Kumar R."/>
            <person name="Singh D."/>
            <person name="Swarnkar M.K."/>
        </authorList>
    </citation>
    <scope>NUCLEOTIDE SEQUENCE [LARGE SCALE GENOMIC DNA]</scope>
    <source>
        <strain evidence="2">ERGS5:02</strain>
    </source>
</reference>
<dbReference type="OrthoDB" id="9342873at2"/>
<reference evidence="1 2" key="1">
    <citation type="journal article" date="2016" name="J. Biotechnol.">
        <title>First complete genome sequence of a species in the genus Microterricola, an extremophilic cold active enzyme producing bacterial strain ERGS5:02 isolated from Sikkim Himalaya.</title>
        <authorList>
            <person name="Himanshu"/>
            <person name="Swarnkar M.K."/>
            <person name="Singh D."/>
            <person name="Kumar R."/>
        </authorList>
    </citation>
    <scope>NUCLEOTIDE SEQUENCE [LARGE SCALE GENOMIC DNA]</scope>
    <source>
        <strain evidence="1 2">ERGS5:02</strain>
    </source>
</reference>
<dbReference type="RefSeq" id="WP_067230017.1">
    <property type="nucleotide sequence ID" value="NZ_CP014145.1"/>
</dbReference>
<dbReference type="Proteomes" id="UP000058305">
    <property type="component" value="Chromosome"/>
</dbReference>
<accession>A0A120I0R8</accession>
<name>A0A120I0R8_9MICO</name>